<organism evidence="3 4">
    <name type="scientific">Cannabis sativa</name>
    <name type="common">Hemp</name>
    <name type="synonym">Marijuana</name>
    <dbReference type="NCBI Taxonomy" id="3483"/>
    <lineage>
        <taxon>Eukaryota</taxon>
        <taxon>Viridiplantae</taxon>
        <taxon>Streptophyta</taxon>
        <taxon>Embryophyta</taxon>
        <taxon>Tracheophyta</taxon>
        <taxon>Spermatophyta</taxon>
        <taxon>Magnoliopsida</taxon>
        <taxon>eudicotyledons</taxon>
        <taxon>Gunneridae</taxon>
        <taxon>Pentapetalae</taxon>
        <taxon>rosids</taxon>
        <taxon>fabids</taxon>
        <taxon>Rosales</taxon>
        <taxon>Cannabaceae</taxon>
        <taxon>Cannabis</taxon>
    </lineage>
</organism>
<dbReference type="Gene3D" id="2.120.10.80">
    <property type="entry name" value="Kelch-type beta propeller"/>
    <property type="match status" value="1"/>
</dbReference>
<dbReference type="InterPro" id="IPR057499">
    <property type="entry name" value="Kelch_FKB95"/>
</dbReference>
<keyword evidence="4" id="KW-1185">Reference proteome</keyword>
<evidence type="ECO:0000313" key="4">
    <source>
        <dbReference type="Proteomes" id="UP000596661"/>
    </source>
</evidence>
<dbReference type="Proteomes" id="UP000596661">
    <property type="component" value="Chromosome 2"/>
</dbReference>
<dbReference type="SMART" id="SM00256">
    <property type="entry name" value="FBOX"/>
    <property type="match status" value="1"/>
</dbReference>
<evidence type="ECO:0000259" key="2">
    <source>
        <dbReference type="SMART" id="SM00256"/>
    </source>
</evidence>
<dbReference type="Pfam" id="PF25210">
    <property type="entry name" value="Kelch_FKB95"/>
    <property type="match status" value="1"/>
</dbReference>
<feature type="domain" description="F-box" evidence="2">
    <location>
        <begin position="17"/>
        <end position="57"/>
    </location>
</feature>
<evidence type="ECO:0000313" key="3">
    <source>
        <dbReference type="EnsemblPlants" id="cds.evm.model.02.3245"/>
    </source>
</evidence>
<reference evidence="3" key="2">
    <citation type="submission" date="2021-03" db="UniProtKB">
        <authorList>
            <consortium name="EnsemblPlants"/>
        </authorList>
    </citation>
    <scope>IDENTIFICATION</scope>
</reference>
<dbReference type="InterPro" id="IPR015915">
    <property type="entry name" value="Kelch-typ_b-propeller"/>
</dbReference>
<sequence length="557" mass="62242">MSAVIAPPLPDVIIPSLPNDLALNILARVPRQYHLVLSAVSKSIRFTLSSSQLYTTRSLLNLTENLLYFKVSSTSLGCCENWFAIYQKPTVSADPICNGLLRFARLPSIPYKLHGHVEAVVGHNIYVIGGHYIDESDFIIPSSYVWILNCRSHTWQQGPSIGIPRFDASVAVVDEKIYVIGGWTEESWVEVFDPVIGQWEHIPSPLDGRKSNFTEVEVVNGIILIKLRSNKNEFRLNPETRMWEVSEHDEPFCGRMDCKVDGVTYRCESNNNGRIEWYDDSKRRWKEVKGVMEGMPRFVCNAKLVNLKGRLFMMFGEVSYESSTRGVYKLCGGEIEVSRRNEGDNVDLWGEVHKLTLLPEGPWRISKPSSEFKLSLLLHPLYITMGISPSKRVKTQLSNSPEFNSACDSAYSHCVSLTQQAFPGVFLYQLNTAAEKLHQILTVDQPHQIILKWVSSPPTRSQVDSALRVVSRLPNKDLGYDEHTLGPNRFKEWAVELYGSAIVGNANKAVLRRVPIGVAGIVGVGVVTRSGKDLVGTAVGVYALGIATSIYLGLCNK</sequence>
<dbReference type="EMBL" id="UZAU01000244">
    <property type="status" value="NOT_ANNOTATED_CDS"/>
    <property type="molecule type" value="Genomic_DNA"/>
</dbReference>
<dbReference type="SUPFAM" id="SSF117281">
    <property type="entry name" value="Kelch motif"/>
    <property type="match status" value="1"/>
</dbReference>
<evidence type="ECO:0000256" key="1">
    <source>
        <dbReference type="SAM" id="Phobius"/>
    </source>
</evidence>
<dbReference type="PANTHER" id="PTHR36743">
    <property type="entry name" value="OS04G0495300 PROTEIN"/>
    <property type="match status" value="1"/>
</dbReference>
<dbReference type="Gramene" id="evm.model.02.3245">
    <property type="protein sequence ID" value="cds.evm.model.02.3245"/>
    <property type="gene ID" value="evm.TU.02.3245"/>
</dbReference>
<keyword evidence="1" id="KW-0472">Membrane</keyword>
<dbReference type="EnsemblPlants" id="evm.model.02.3245">
    <property type="protein sequence ID" value="cds.evm.model.02.3245"/>
    <property type="gene ID" value="evm.TU.02.3245"/>
</dbReference>
<feature type="transmembrane region" description="Helical" evidence="1">
    <location>
        <begin position="534"/>
        <end position="554"/>
    </location>
</feature>
<dbReference type="Pfam" id="PF00646">
    <property type="entry name" value="F-box"/>
    <property type="match status" value="1"/>
</dbReference>
<keyword evidence="1" id="KW-0812">Transmembrane</keyword>
<dbReference type="PANTHER" id="PTHR36743:SF1">
    <property type="entry name" value="OS04G0495300 PROTEIN"/>
    <property type="match status" value="1"/>
</dbReference>
<accession>A0A803P0H2</accession>
<dbReference type="InterPro" id="IPR001810">
    <property type="entry name" value="F-box_dom"/>
</dbReference>
<dbReference type="AlphaFoldDB" id="A0A803P0H2"/>
<dbReference type="InterPro" id="IPR036047">
    <property type="entry name" value="F-box-like_dom_sf"/>
</dbReference>
<dbReference type="CDD" id="cd22152">
    <property type="entry name" value="F-box_AtAFR-like"/>
    <property type="match status" value="1"/>
</dbReference>
<name>A0A803P0H2_CANSA</name>
<dbReference type="SMART" id="SM00612">
    <property type="entry name" value="Kelch"/>
    <property type="match status" value="2"/>
</dbReference>
<reference evidence="3" key="1">
    <citation type="submission" date="2018-11" db="EMBL/GenBank/DDBJ databases">
        <authorList>
            <person name="Grassa J C."/>
        </authorList>
    </citation>
    <scope>NUCLEOTIDE SEQUENCE [LARGE SCALE GENOMIC DNA]</scope>
</reference>
<dbReference type="InterPro" id="IPR006652">
    <property type="entry name" value="Kelch_1"/>
</dbReference>
<proteinExistence type="predicted"/>
<keyword evidence="1" id="KW-1133">Transmembrane helix</keyword>
<dbReference type="SUPFAM" id="SSF81383">
    <property type="entry name" value="F-box domain"/>
    <property type="match status" value="1"/>
</dbReference>
<protein>
    <recommendedName>
        <fullName evidence="2">F-box domain-containing protein</fullName>
    </recommendedName>
</protein>